<dbReference type="RefSeq" id="WP_007014125.1">
    <property type="nucleotide sequence ID" value="NZ_AGFM01000054.1"/>
</dbReference>
<proteinExistence type="predicted"/>
<dbReference type="OrthoDB" id="7675848at2"/>
<accession>G6EFU6</accession>
<protein>
    <submittedName>
        <fullName evidence="1">Uncharacterized protein</fullName>
    </submittedName>
</protein>
<evidence type="ECO:0000313" key="1">
    <source>
        <dbReference type="EMBL" id="EHJ59635.1"/>
    </source>
</evidence>
<dbReference type="Proteomes" id="UP000004030">
    <property type="component" value="Unassembled WGS sequence"/>
</dbReference>
<gene>
    <name evidence="1" type="ORF">NSU_3217</name>
</gene>
<dbReference type="AlphaFoldDB" id="G6EFU6"/>
<comment type="caution">
    <text evidence="1">The sequence shown here is derived from an EMBL/GenBank/DDBJ whole genome shotgun (WGS) entry which is preliminary data.</text>
</comment>
<dbReference type="EMBL" id="AGFM01000054">
    <property type="protein sequence ID" value="EHJ59635.1"/>
    <property type="molecule type" value="Genomic_DNA"/>
</dbReference>
<name>G6EFU6_9SPHN</name>
<organism evidence="1 2">
    <name type="scientific">Novosphingobium pentaromativorans US6-1</name>
    <dbReference type="NCBI Taxonomy" id="1088721"/>
    <lineage>
        <taxon>Bacteria</taxon>
        <taxon>Pseudomonadati</taxon>
        <taxon>Pseudomonadota</taxon>
        <taxon>Alphaproteobacteria</taxon>
        <taxon>Sphingomonadales</taxon>
        <taxon>Sphingomonadaceae</taxon>
        <taxon>Novosphingobium</taxon>
    </lineage>
</organism>
<keyword evidence="2" id="KW-1185">Reference proteome</keyword>
<sequence length="49" mass="5403">MRDWVEGQVALSPAGLDGPDPWLEEVREDDTFMSDALAQALISAKLDKD</sequence>
<reference evidence="1 2" key="1">
    <citation type="journal article" date="2012" name="J. Bacteriol.">
        <title>Genome sequence of benzo(a)pyrene-degrading bacterium Novosphingobium pentaromativorans US6-1.</title>
        <authorList>
            <person name="Luo Y.R."/>
            <person name="Kang S.G."/>
            <person name="Kim S.J."/>
            <person name="Kim M.R."/>
            <person name="Li N."/>
            <person name="Lee J.H."/>
            <person name="Kwon K.K."/>
        </authorList>
    </citation>
    <scope>NUCLEOTIDE SEQUENCE [LARGE SCALE GENOMIC DNA]</scope>
    <source>
        <strain evidence="1 2">US6-1</strain>
    </source>
</reference>
<dbReference type="PATRIC" id="fig|1088721.3.peg.3173"/>
<evidence type="ECO:0000313" key="2">
    <source>
        <dbReference type="Proteomes" id="UP000004030"/>
    </source>
</evidence>